<evidence type="ECO:0000256" key="1">
    <source>
        <dbReference type="SAM" id="MobiDB-lite"/>
    </source>
</evidence>
<feature type="signal peptide" evidence="2">
    <location>
        <begin position="1"/>
        <end position="17"/>
    </location>
</feature>
<gene>
    <name evidence="3" type="ORF">pipiens_002800</name>
</gene>
<keyword evidence="2" id="KW-0732">Signal</keyword>
<feature type="region of interest" description="Disordered" evidence="1">
    <location>
        <begin position="282"/>
        <end position="306"/>
    </location>
</feature>
<evidence type="ECO:0000256" key="2">
    <source>
        <dbReference type="SAM" id="SignalP"/>
    </source>
</evidence>
<dbReference type="Proteomes" id="UP001562425">
    <property type="component" value="Unassembled WGS sequence"/>
</dbReference>
<dbReference type="AlphaFoldDB" id="A0ABD1D7T9"/>
<reference evidence="3 4" key="1">
    <citation type="submission" date="2024-05" db="EMBL/GenBank/DDBJ databases">
        <title>Culex pipiens pipiens assembly and annotation.</title>
        <authorList>
            <person name="Alout H."/>
            <person name="Durand T."/>
        </authorList>
    </citation>
    <scope>NUCLEOTIDE SEQUENCE [LARGE SCALE GENOMIC DNA]</scope>
    <source>
        <strain evidence="3">HA-2024</strain>
        <tissue evidence="3">Whole body</tissue>
    </source>
</reference>
<evidence type="ECO:0000313" key="4">
    <source>
        <dbReference type="Proteomes" id="UP001562425"/>
    </source>
</evidence>
<evidence type="ECO:0000313" key="3">
    <source>
        <dbReference type="EMBL" id="KAL1395712.1"/>
    </source>
</evidence>
<protein>
    <submittedName>
        <fullName evidence="3">Uncharacterized protein</fullName>
    </submittedName>
</protein>
<dbReference type="EMBL" id="JBEHCU010007028">
    <property type="protein sequence ID" value="KAL1395712.1"/>
    <property type="molecule type" value="Genomic_DNA"/>
</dbReference>
<accession>A0ABD1D7T9</accession>
<organism evidence="3 4">
    <name type="scientific">Culex pipiens pipiens</name>
    <name type="common">Northern house mosquito</name>
    <dbReference type="NCBI Taxonomy" id="38569"/>
    <lineage>
        <taxon>Eukaryota</taxon>
        <taxon>Metazoa</taxon>
        <taxon>Ecdysozoa</taxon>
        <taxon>Arthropoda</taxon>
        <taxon>Hexapoda</taxon>
        <taxon>Insecta</taxon>
        <taxon>Pterygota</taxon>
        <taxon>Neoptera</taxon>
        <taxon>Endopterygota</taxon>
        <taxon>Diptera</taxon>
        <taxon>Nematocera</taxon>
        <taxon>Culicoidea</taxon>
        <taxon>Culicidae</taxon>
        <taxon>Culicinae</taxon>
        <taxon>Culicini</taxon>
        <taxon>Culex</taxon>
        <taxon>Culex</taxon>
    </lineage>
</organism>
<sequence length="306" mass="33253">MVAGTAAILCGVLMVCSYVPRDQQTAAVDSYVAVMQGGLGALQQNVARLLEIQINVNYVWQQQLNNAVLLGDTGFVNALNQVKVQLDQFFAASSADATAILGALDAWIKLIRNTFMTKTANYQLQRDLLMESFNSSIAAGPGMARSCAQHYYAQFEGIEYNLLLNIGKAYSTGAGTLAAQSSGFWQLENMSEADAMRQLMAFSPDATLLQDAIDNWNTVYNRIAIRSSAMISDLGTAVQSLMGSVDAAIVVPNSILTTLNQGTLCKKPWANYKVEDRTLNSVNSEREQTHVQEDHTGEMKEQAGLS</sequence>
<comment type="caution">
    <text evidence="3">The sequence shown here is derived from an EMBL/GenBank/DDBJ whole genome shotgun (WGS) entry which is preliminary data.</text>
</comment>
<name>A0ABD1D7T9_CULPP</name>
<feature type="chain" id="PRO_5044745952" evidence="2">
    <location>
        <begin position="18"/>
        <end position="306"/>
    </location>
</feature>
<proteinExistence type="predicted"/>
<keyword evidence="4" id="KW-1185">Reference proteome</keyword>